<dbReference type="PANTHER" id="PTHR30244:SF36">
    <property type="entry name" value="3-OXO-GLUCOSE-6-PHOSPHATE:GLUTAMATE AMINOTRANSFERASE"/>
    <property type="match status" value="1"/>
</dbReference>
<gene>
    <name evidence="2" type="ORF">E5R92_03475</name>
</gene>
<name>A0A6H1Q3L7_9PROT</name>
<dbReference type="KEGG" id="peg:E5R92_03475"/>
<dbReference type="SUPFAM" id="SSF53383">
    <property type="entry name" value="PLP-dependent transferases"/>
    <property type="match status" value="1"/>
</dbReference>
<dbReference type="InterPro" id="IPR015422">
    <property type="entry name" value="PyrdxlP-dep_Trfase_small"/>
</dbReference>
<accession>A0A6H1Q3L7</accession>
<sequence>MDSNTLFLTRVKKRNLLSEYLEKKKIQTMIYYGTPLHFHPAAKKLGYKKGSLPIAERLTKEVLAFPHHQYLKNFEIKHICKQINNFYKKYENKI</sequence>
<dbReference type="InterPro" id="IPR015424">
    <property type="entry name" value="PyrdxlP-dep_Trfase"/>
</dbReference>
<organism evidence="2 3">
    <name type="scientific">Candidatus Pelagibacter giovannonii</name>
    <dbReference type="NCBI Taxonomy" id="2563896"/>
    <lineage>
        <taxon>Bacteria</taxon>
        <taxon>Pseudomonadati</taxon>
        <taxon>Pseudomonadota</taxon>
        <taxon>Alphaproteobacteria</taxon>
        <taxon>Candidatus Pelagibacterales</taxon>
        <taxon>Candidatus Pelagibacteraceae</taxon>
        <taxon>Candidatus Pelagibacter</taxon>
    </lineage>
</organism>
<dbReference type="Pfam" id="PF01041">
    <property type="entry name" value="DegT_DnrJ_EryC1"/>
    <property type="match status" value="1"/>
</dbReference>
<keyword evidence="3" id="KW-1185">Reference proteome</keyword>
<dbReference type="PANTHER" id="PTHR30244">
    <property type="entry name" value="TRANSAMINASE"/>
    <property type="match status" value="1"/>
</dbReference>
<dbReference type="InterPro" id="IPR000653">
    <property type="entry name" value="DegT/StrS_aminotransferase"/>
</dbReference>
<reference evidence="2 3" key="1">
    <citation type="journal article" date="2020" name="Nat. Microbiol.">
        <title>Lysogenic host-virus interactions in SAR11 marine bacteria.</title>
        <authorList>
            <person name="Morris R.M."/>
            <person name="Cain K.R."/>
            <person name="Hvorecny K.L."/>
            <person name="Kollman J.M."/>
        </authorList>
    </citation>
    <scope>NUCLEOTIDE SEQUENCE [LARGE SCALE GENOMIC DNA]</scope>
    <source>
        <strain evidence="2 3">NP1</strain>
    </source>
</reference>
<dbReference type="Proteomes" id="UP000501094">
    <property type="component" value="Chromosome"/>
</dbReference>
<dbReference type="AlphaFoldDB" id="A0A6H1Q3L7"/>
<dbReference type="GO" id="GO:0030170">
    <property type="term" value="F:pyridoxal phosphate binding"/>
    <property type="evidence" value="ECO:0007669"/>
    <property type="project" value="TreeGrafter"/>
</dbReference>
<dbReference type="Gene3D" id="3.90.1150.10">
    <property type="entry name" value="Aspartate Aminotransferase, domain 1"/>
    <property type="match status" value="1"/>
</dbReference>
<dbReference type="EMBL" id="CP038852">
    <property type="protein sequence ID" value="QIZ20845.1"/>
    <property type="molecule type" value="Genomic_DNA"/>
</dbReference>
<keyword evidence="1" id="KW-0663">Pyridoxal phosphate</keyword>
<protein>
    <recommendedName>
        <fullName evidence="4">DegT/DnrJ/EryC1/StrS aminotransferase family protein</fullName>
    </recommendedName>
</protein>
<dbReference type="GO" id="GO:0000271">
    <property type="term" value="P:polysaccharide biosynthetic process"/>
    <property type="evidence" value="ECO:0007669"/>
    <property type="project" value="TreeGrafter"/>
</dbReference>
<evidence type="ECO:0000313" key="2">
    <source>
        <dbReference type="EMBL" id="QIZ20845.1"/>
    </source>
</evidence>
<evidence type="ECO:0008006" key="4">
    <source>
        <dbReference type="Google" id="ProtNLM"/>
    </source>
</evidence>
<evidence type="ECO:0000313" key="3">
    <source>
        <dbReference type="Proteomes" id="UP000501094"/>
    </source>
</evidence>
<dbReference type="GO" id="GO:0008483">
    <property type="term" value="F:transaminase activity"/>
    <property type="evidence" value="ECO:0007669"/>
    <property type="project" value="TreeGrafter"/>
</dbReference>
<proteinExistence type="predicted"/>
<evidence type="ECO:0000256" key="1">
    <source>
        <dbReference type="ARBA" id="ARBA00022898"/>
    </source>
</evidence>